<evidence type="ECO:0000313" key="2">
    <source>
        <dbReference type="EMBL" id="SZX65126.1"/>
    </source>
</evidence>
<evidence type="ECO:0000313" key="3">
    <source>
        <dbReference type="EMBL" id="SZX77169.1"/>
    </source>
</evidence>
<sequence length="550" mass="59187">MARKPGFYVRQLQQLEEQLQLKQQRVEKLGLQKAALQQRDQLLVQTIAQIGAAIDVTKDSATGDEAFFTDSLCSSISPSPSKPMSMITAALELALFSALEQQEQQQQNSPSRPANSGEANAAAGDGCNCTLRRQLADIEVEVQQLLLKLRCKPQQGQLSVASSCLQRLTPARMLQLAQRPLEQCLQEAADAVEMLSNCLPGYDDDIIARLRVDHLVNAQAEAVLAVGFAGQPRQLLQLLGVNMSSAAAARANALHAFESPMPARWEHVAVAVELTDDQLVLLKAAWHKTAADRSALLQQHSELAARLLQLQQAGDQQRQQFARGMQAAFQRNYCYYLEPCTGLWLQQQQQQMWQGRCGSLEACADAAAAAAMLADGLMLPISSSSTAWHTRGLQQQQHSAAFVQACMHTGNVQPIMCPPVLPAAAAAAAAADSKCAGIRQACSSSCSHSSSVSGSASWQDKAAATAAVTACQVATDPDLLLDAGGAEQQQLEGEMKKLLNAAGVLHFTQHLQMYNVLSRKQLAAAAVAAWPWQFDPAALCEALDDMGWAV</sequence>
<keyword evidence="4" id="KW-1185">Reference proteome</keyword>
<protein>
    <submittedName>
        <fullName evidence="2">Uncharacterized protein</fullName>
    </submittedName>
</protein>
<dbReference type="EMBL" id="FNXT01001275">
    <property type="protein sequence ID" value="SZX77169.1"/>
    <property type="molecule type" value="Genomic_DNA"/>
</dbReference>
<reference evidence="2 4" key="1">
    <citation type="submission" date="2016-10" db="EMBL/GenBank/DDBJ databases">
        <authorList>
            <person name="Cai Z."/>
        </authorList>
    </citation>
    <scope>NUCLEOTIDE SEQUENCE [LARGE SCALE GENOMIC DNA]</scope>
</reference>
<evidence type="ECO:0000256" key="1">
    <source>
        <dbReference type="SAM" id="Coils"/>
    </source>
</evidence>
<accession>A0A383VL70</accession>
<keyword evidence="1" id="KW-0175">Coiled coil</keyword>
<organism evidence="2 4">
    <name type="scientific">Tetradesmus obliquus</name>
    <name type="common">Green alga</name>
    <name type="synonym">Acutodesmus obliquus</name>
    <dbReference type="NCBI Taxonomy" id="3088"/>
    <lineage>
        <taxon>Eukaryota</taxon>
        <taxon>Viridiplantae</taxon>
        <taxon>Chlorophyta</taxon>
        <taxon>core chlorophytes</taxon>
        <taxon>Chlorophyceae</taxon>
        <taxon>CS clade</taxon>
        <taxon>Sphaeropleales</taxon>
        <taxon>Scenedesmaceae</taxon>
        <taxon>Tetradesmus</taxon>
    </lineage>
</organism>
<gene>
    <name evidence="3" type="ORF">BQ4739_LOCUS17511</name>
    <name evidence="2" type="ORF">BQ4739_LOCUS5580</name>
</gene>
<dbReference type="Proteomes" id="UP000256970">
    <property type="component" value="Unassembled WGS sequence"/>
</dbReference>
<dbReference type="EMBL" id="FNXT01000561">
    <property type="protein sequence ID" value="SZX65126.1"/>
    <property type="molecule type" value="Genomic_DNA"/>
</dbReference>
<name>A0A383VL70_TETOB</name>
<dbReference type="AlphaFoldDB" id="A0A383VL70"/>
<evidence type="ECO:0000313" key="4">
    <source>
        <dbReference type="Proteomes" id="UP000256970"/>
    </source>
</evidence>
<feature type="coiled-coil region" evidence="1">
    <location>
        <begin position="9"/>
        <end position="39"/>
    </location>
</feature>
<proteinExistence type="predicted"/>